<evidence type="ECO:0000256" key="1">
    <source>
        <dbReference type="SAM" id="Phobius"/>
    </source>
</evidence>
<name>A0A3G5ALD8_9VIRU</name>
<keyword evidence="1" id="KW-0812">Transmembrane</keyword>
<accession>A0A3G5ALD8</accession>
<organism evidence="2">
    <name type="scientific">Sylvanvirus sp</name>
    <dbReference type="NCBI Taxonomy" id="2487774"/>
    <lineage>
        <taxon>Viruses</taxon>
    </lineage>
</organism>
<reference evidence="2" key="1">
    <citation type="submission" date="2018-10" db="EMBL/GenBank/DDBJ databases">
        <title>Hidden diversity of soil giant viruses.</title>
        <authorList>
            <person name="Schulz F."/>
            <person name="Alteio L."/>
            <person name="Goudeau D."/>
            <person name="Ryan E.M."/>
            <person name="Malmstrom R.R."/>
            <person name="Blanchard J."/>
            <person name="Woyke T."/>
        </authorList>
    </citation>
    <scope>NUCLEOTIDE SEQUENCE</scope>
    <source>
        <strain evidence="2">SYV1</strain>
    </source>
</reference>
<evidence type="ECO:0000313" key="2">
    <source>
        <dbReference type="EMBL" id="AYV87133.1"/>
    </source>
</evidence>
<dbReference type="EMBL" id="MK072533">
    <property type="protein sequence ID" value="AYV87133.1"/>
    <property type="molecule type" value="Genomic_DNA"/>
</dbReference>
<sequence length="56" mass="6643">MCIYNRFREIESERIWLGSCLSANINLLLIFSSSLAYSRTDPSWFTVVTIHTFFYE</sequence>
<proteinExistence type="predicted"/>
<feature type="transmembrane region" description="Helical" evidence="1">
    <location>
        <begin position="15"/>
        <end position="37"/>
    </location>
</feature>
<keyword evidence="1" id="KW-1133">Transmembrane helix</keyword>
<keyword evidence="1" id="KW-0472">Membrane</keyword>
<gene>
    <name evidence="2" type="ORF">Sylvanvirus27_7</name>
</gene>
<protein>
    <submittedName>
        <fullName evidence="2">Uncharacterized protein</fullName>
    </submittedName>
</protein>